<feature type="region of interest" description="Disordered" evidence="1">
    <location>
        <begin position="58"/>
        <end position="79"/>
    </location>
</feature>
<evidence type="ECO:0000313" key="2">
    <source>
        <dbReference type="EMBL" id="ELP70925.1"/>
    </source>
</evidence>
<protein>
    <submittedName>
        <fullName evidence="2">Uncharacterized protein</fullName>
    </submittedName>
</protein>
<dbReference type="RefSeq" id="WP_006373771.1">
    <property type="nucleotide sequence ID" value="NZ_AEJB01000028.1"/>
</dbReference>
<dbReference type="GeneID" id="97404290"/>
<organism evidence="2 3">
    <name type="scientific">Streptomyces turgidiscabies (strain Car8)</name>
    <dbReference type="NCBI Taxonomy" id="698760"/>
    <lineage>
        <taxon>Bacteria</taxon>
        <taxon>Bacillati</taxon>
        <taxon>Actinomycetota</taxon>
        <taxon>Actinomycetes</taxon>
        <taxon>Kitasatosporales</taxon>
        <taxon>Streptomycetaceae</taxon>
        <taxon>Streptomyces</taxon>
    </lineage>
</organism>
<dbReference type="STRING" id="85558.T45_05751"/>
<reference evidence="2 3" key="1">
    <citation type="journal article" date="2011" name="Plasmid">
        <title>Streptomyces turgidiscabies Car8 contains a modular pathogenicity island that shares virulence genes with other actinobacterial plant pathogens.</title>
        <authorList>
            <person name="Huguet-Tapia J.C."/>
            <person name="Badger J.H."/>
            <person name="Loria R."/>
            <person name="Pettis G.S."/>
        </authorList>
    </citation>
    <scope>NUCLEOTIDE SEQUENCE [LARGE SCALE GENOMIC DNA]</scope>
    <source>
        <strain evidence="2 3">Car8</strain>
    </source>
</reference>
<proteinExistence type="predicted"/>
<dbReference type="PATRIC" id="fig|698760.3.peg.448"/>
<dbReference type="EMBL" id="AEJB01000028">
    <property type="protein sequence ID" value="ELP70925.1"/>
    <property type="molecule type" value="Genomic_DNA"/>
</dbReference>
<gene>
    <name evidence="2" type="ORF">STRTUCAR8_07876</name>
</gene>
<accession>L7FJN9</accession>
<name>L7FJN9_STRT8</name>
<dbReference type="Proteomes" id="UP000010931">
    <property type="component" value="Unassembled WGS sequence"/>
</dbReference>
<evidence type="ECO:0000256" key="1">
    <source>
        <dbReference type="SAM" id="MobiDB-lite"/>
    </source>
</evidence>
<evidence type="ECO:0000313" key="3">
    <source>
        <dbReference type="Proteomes" id="UP000010931"/>
    </source>
</evidence>
<sequence>MTTPATTPAAVWDDNDPLMEALALAIWEQCDRQDYRTTNDDPRNIAAVAATVARSFLLPDTTPDNDDHPTPELWPTPADAYGDAPSINSEIGWTARTLAGRKLYTDLDRDFYLRKAALLDRIALLDEPDDPHGGATETAVAAAVYLIDTDRADVNDDPRGYVRRHYALWAKNQ</sequence>
<keyword evidence="3" id="KW-1185">Reference proteome</keyword>
<comment type="caution">
    <text evidence="2">The sequence shown here is derived from an EMBL/GenBank/DDBJ whole genome shotgun (WGS) entry which is preliminary data.</text>
</comment>
<dbReference type="AlphaFoldDB" id="L7FJN9"/>